<dbReference type="InterPro" id="IPR044607">
    <property type="entry name" value="RKD-like"/>
</dbReference>
<evidence type="ECO:0000256" key="5">
    <source>
        <dbReference type="ARBA" id="ARBA00023163"/>
    </source>
</evidence>
<sequence length="401" mass="44573">MADPRDVVPYDDPDDAAFAENILRFLDESNPTLEDLPPPQPISRQPGSVEVGGVSDPNTGAGSSGAGPSEFRAETTSRKRAHVETESSREGRPLPTWPPEPMPRSVEFVGVSNPNTGAGSSGAGPSEFRAETNSRKQAHVETESSREGRPLPTWPPEPIPFNCSCCQVLREIIYTNGINTIKLEIHGRLGMICHAILANMQNVFENSSSSQYHMFDFCKKSINDVKQFLVNFCFEQKIAGYIMVQDPLSTFYEAVCVGLDWDTDPLPDDLFQLSPANSEGSADQEIEVEDGDGYRKVSLAEQRERAASLRLSDVGRFFHLPIDEAARKLKLCPTVVKKICRREEMNRWPYRKVKSIQKQIANLRPSLESNNAETRANAQAEIERLQQELLDVCGGVPIHEE</sequence>
<protein>
    <submittedName>
        <fullName evidence="9">Protein RKD5</fullName>
    </submittedName>
</protein>
<keyword evidence="5" id="KW-0804">Transcription</keyword>
<dbReference type="EMBL" id="RXIC02000019">
    <property type="protein sequence ID" value="KAB1227075.1"/>
    <property type="molecule type" value="Genomic_DNA"/>
</dbReference>
<evidence type="ECO:0000313" key="11">
    <source>
        <dbReference type="Proteomes" id="UP000516437"/>
    </source>
</evidence>
<evidence type="ECO:0000313" key="9">
    <source>
        <dbReference type="EMBL" id="KAB1227075.1"/>
    </source>
</evidence>
<evidence type="ECO:0000313" key="10">
    <source>
        <dbReference type="EMBL" id="KAB1227084.1"/>
    </source>
</evidence>
<dbReference type="Pfam" id="PF02042">
    <property type="entry name" value="RWP-RK"/>
    <property type="match status" value="1"/>
</dbReference>
<keyword evidence="6" id="KW-0539">Nucleus</keyword>
<evidence type="ECO:0000256" key="1">
    <source>
        <dbReference type="ARBA" id="ARBA00004049"/>
    </source>
</evidence>
<dbReference type="EMBL" id="RXIC02000019">
    <property type="protein sequence ID" value="KAB1227084.1"/>
    <property type="molecule type" value="Genomic_DNA"/>
</dbReference>
<dbReference type="OrthoDB" id="6270329at2759"/>
<dbReference type="GO" id="GO:0003677">
    <property type="term" value="F:DNA binding"/>
    <property type="evidence" value="ECO:0007669"/>
    <property type="project" value="UniProtKB-KW"/>
</dbReference>
<dbReference type="Proteomes" id="UP000516437">
    <property type="component" value="Chromosome 1"/>
</dbReference>
<gene>
    <name evidence="9" type="ORF">CJ030_MR1G028196</name>
    <name evidence="10" type="ORF">CJ030_MR1G028205</name>
</gene>
<comment type="function">
    <text evidence="1">Putative transcription factor.</text>
</comment>
<proteinExistence type="predicted"/>
<feature type="region of interest" description="Disordered" evidence="7">
    <location>
        <begin position="28"/>
        <end position="153"/>
    </location>
</feature>
<evidence type="ECO:0000256" key="7">
    <source>
        <dbReference type="SAM" id="MobiDB-lite"/>
    </source>
</evidence>
<dbReference type="PROSITE" id="PS51519">
    <property type="entry name" value="RWP_RK"/>
    <property type="match status" value="1"/>
</dbReference>
<reference evidence="9" key="1">
    <citation type="submission" date="2018-07" db="EMBL/GenBank/DDBJ databases">
        <authorList>
            <person name="Gao Z.-S."/>
            <person name="Jia H.-M."/>
            <person name="Jia H.-J."/>
            <person name="Cai Q.-L."/>
            <person name="Wang Y."/>
            <person name="Zhao H.-B."/>
        </authorList>
    </citation>
    <scope>NUCLEOTIDE SEQUENCE</scope>
    <source>
        <tissue evidence="9">Leaves</tissue>
    </source>
</reference>
<evidence type="ECO:0000259" key="8">
    <source>
        <dbReference type="PROSITE" id="PS51519"/>
    </source>
</evidence>
<dbReference type="InterPro" id="IPR003035">
    <property type="entry name" value="RWP-RK_dom"/>
</dbReference>
<name>A0A6A1WP42_9ROSI</name>
<dbReference type="AlphaFoldDB" id="A0A6A1WP42"/>
<evidence type="ECO:0000256" key="2">
    <source>
        <dbReference type="ARBA" id="ARBA00023015"/>
    </source>
</evidence>
<feature type="domain" description="RWP-RK" evidence="8">
    <location>
        <begin position="296"/>
        <end position="376"/>
    </location>
</feature>
<evidence type="ECO:0000256" key="3">
    <source>
        <dbReference type="ARBA" id="ARBA00023054"/>
    </source>
</evidence>
<evidence type="ECO:0000256" key="4">
    <source>
        <dbReference type="ARBA" id="ARBA00023125"/>
    </source>
</evidence>
<keyword evidence="2" id="KW-0805">Transcription regulation</keyword>
<dbReference type="GO" id="GO:0003700">
    <property type="term" value="F:DNA-binding transcription factor activity"/>
    <property type="evidence" value="ECO:0007669"/>
    <property type="project" value="InterPro"/>
</dbReference>
<accession>A0A6A1WP42</accession>
<keyword evidence="4" id="KW-0238">DNA-binding</keyword>
<keyword evidence="3" id="KW-0175">Coiled coil</keyword>
<dbReference type="PANTHER" id="PTHR46373:SF5">
    <property type="entry name" value="RWP-RK DOMAIN PROTEIN"/>
    <property type="match status" value="1"/>
</dbReference>
<feature type="compositionally biased region" description="Basic and acidic residues" evidence="7">
    <location>
        <begin position="128"/>
        <end position="149"/>
    </location>
</feature>
<reference evidence="9" key="3">
    <citation type="submission" date="2019-09" db="EMBL/GenBank/DDBJ databases">
        <authorList>
            <person name="Gao Z."/>
        </authorList>
    </citation>
    <scope>NUCLEOTIDE SEQUENCE</scope>
    <source>
        <tissue evidence="9">Leaves</tissue>
    </source>
</reference>
<keyword evidence="11" id="KW-1185">Reference proteome</keyword>
<comment type="caution">
    <text evidence="9">The sequence shown here is derived from an EMBL/GenBank/DDBJ whole genome shotgun (WGS) entry which is preliminary data.</text>
</comment>
<reference evidence="9 11" key="2">
    <citation type="journal article" date="2019" name="Plant Biotechnol. J.">
        <title>The red bayberry genome and genetic basis of sex determination.</title>
        <authorList>
            <person name="Jia H.M."/>
            <person name="Jia H.J."/>
            <person name="Cai Q.L."/>
            <person name="Wang Y."/>
            <person name="Zhao H.B."/>
            <person name="Yang W.F."/>
            <person name="Wang G.Y."/>
            <person name="Li Y.H."/>
            <person name="Zhan D.L."/>
            <person name="Shen Y.T."/>
            <person name="Niu Q.F."/>
            <person name="Chang L."/>
            <person name="Qiu J."/>
            <person name="Zhao L."/>
            <person name="Xie H.B."/>
            <person name="Fu W.Y."/>
            <person name="Jin J."/>
            <person name="Li X.W."/>
            <person name="Jiao Y."/>
            <person name="Zhou C.C."/>
            <person name="Tu T."/>
            <person name="Chai C.Y."/>
            <person name="Gao J.L."/>
            <person name="Fan L.J."/>
            <person name="van de Weg E."/>
            <person name="Wang J.Y."/>
            <person name="Gao Z.S."/>
        </authorList>
    </citation>
    <scope>NUCLEOTIDE SEQUENCE [LARGE SCALE GENOMIC DNA]</scope>
    <source>
        <tissue evidence="9">Leaves</tissue>
    </source>
</reference>
<evidence type="ECO:0000256" key="6">
    <source>
        <dbReference type="ARBA" id="ARBA00023242"/>
    </source>
</evidence>
<feature type="compositionally biased region" description="Basic and acidic residues" evidence="7">
    <location>
        <begin position="71"/>
        <end position="92"/>
    </location>
</feature>
<dbReference type="PANTHER" id="PTHR46373">
    <property type="entry name" value="PROTEIN RKD4"/>
    <property type="match status" value="1"/>
</dbReference>
<organism evidence="9 11">
    <name type="scientific">Morella rubra</name>
    <name type="common">Chinese bayberry</name>
    <dbReference type="NCBI Taxonomy" id="262757"/>
    <lineage>
        <taxon>Eukaryota</taxon>
        <taxon>Viridiplantae</taxon>
        <taxon>Streptophyta</taxon>
        <taxon>Embryophyta</taxon>
        <taxon>Tracheophyta</taxon>
        <taxon>Spermatophyta</taxon>
        <taxon>Magnoliopsida</taxon>
        <taxon>eudicotyledons</taxon>
        <taxon>Gunneridae</taxon>
        <taxon>Pentapetalae</taxon>
        <taxon>rosids</taxon>
        <taxon>fabids</taxon>
        <taxon>Fagales</taxon>
        <taxon>Myricaceae</taxon>
        <taxon>Morella</taxon>
    </lineage>
</organism>